<feature type="domain" description="Fe2OG dioxygenase" evidence="7">
    <location>
        <begin position="114"/>
        <end position="223"/>
    </location>
</feature>
<dbReference type="PANTHER" id="PTHR10869">
    <property type="entry name" value="PROLYL 4-HYDROXYLASE ALPHA SUBUNIT"/>
    <property type="match status" value="1"/>
</dbReference>
<evidence type="ECO:0000256" key="4">
    <source>
        <dbReference type="ARBA" id="ARBA00022964"/>
    </source>
</evidence>
<dbReference type="InterPro" id="IPR045054">
    <property type="entry name" value="P4HA-like"/>
</dbReference>
<dbReference type="InterPro" id="IPR044862">
    <property type="entry name" value="Pro_4_hyd_alph_FE2OG_OXY"/>
</dbReference>
<dbReference type="GO" id="GO:0051213">
    <property type="term" value="F:dioxygenase activity"/>
    <property type="evidence" value="ECO:0007669"/>
    <property type="project" value="UniProtKB-KW"/>
</dbReference>
<comment type="cofactor">
    <cofactor evidence="1">
        <name>L-ascorbate</name>
        <dbReference type="ChEBI" id="CHEBI:38290"/>
    </cofactor>
</comment>
<keyword evidence="2" id="KW-0479">Metal-binding</keyword>
<dbReference type="RefSeq" id="WP_110297817.1">
    <property type="nucleotide sequence ID" value="NZ_QJJM01000003.1"/>
</dbReference>
<keyword evidence="5" id="KW-0560">Oxidoreductase</keyword>
<keyword evidence="6" id="KW-0408">Iron</keyword>
<accession>A0A2V3VD61</accession>
<dbReference type="GO" id="GO:0031418">
    <property type="term" value="F:L-ascorbic acid binding"/>
    <property type="evidence" value="ECO:0007669"/>
    <property type="project" value="UniProtKB-KW"/>
</dbReference>
<dbReference type="Proteomes" id="UP000248014">
    <property type="component" value="Unassembled WGS sequence"/>
</dbReference>
<keyword evidence="4" id="KW-0223">Dioxygenase</keyword>
<evidence type="ECO:0000259" key="7">
    <source>
        <dbReference type="PROSITE" id="PS51471"/>
    </source>
</evidence>
<dbReference type="GO" id="GO:0005506">
    <property type="term" value="F:iron ion binding"/>
    <property type="evidence" value="ECO:0007669"/>
    <property type="project" value="InterPro"/>
</dbReference>
<keyword evidence="3" id="KW-0847">Vitamin C</keyword>
<reference evidence="8 9" key="1">
    <citation type="submission" date="2018-05" db="EMBL/GenBank/DDBJ databases">
        <title>Genomic Encyclopedia of Type Strains, Phase IV (KMG-IV): sequencing the most valuable type-strain genomes for metagenomic binning, comparative biology and taxonomic classification.</title>
        <authorList>
            <person name="Goeker M."/>
        </authorList>
    </citation>
    <scope>NUCLEOTIDE SEQUENCE [LARGE SCALE GENOMIC DNA]</scope>
    <source>
        <strain evidence="8 9">DSM 3183</strain>
    </source>
</reference>
<dbReference type="InterPro" id="IPR005123">
    <property type="entry name" value="Oxoglu/Fe-dep_dioxygenase_dom"/>
</dbReference>
<dbReference type="Gene3D" id="2.60.120.620">
    <property type="entry name" value="q2cbj1_9rhob like domain"/>
    <property type="match status" value="1"/>
</dbReference>
<proteinExistence type="predicted"/>
<dbReference type="GO" id="GO:0016705">
    <property type="term" value="F:oxidoreductase activity, acting on paired donors, with incorporation or reduction of molecular oxygen"/>
    <property type="evidence" value="ECO:0007669"/>
    <property type="project" value="InterPro"/>
</dbReference>
<name>A0A2V3VD61_9SPHN</name>
<evidence type="ECO:0000256" key="5">
    <source>
        <dbReference type="ARBA" id="ARBA00023002"/>
    </source>
</evidence>
<gene>
    <name evidence="8" type="ORF">C7451_103101</name>
</gene>
<evidence type="ECO:0000256" key="6">
    <source>
        <dbReference type="ARBA" id="ARBA00023004"/>
    </source>
</evidence>
<dbReference type="SMART" id="SM00702">
    <property type="entry name" value="P4Hc"/>
    <property type="match status" value="1"/>
</dbReference>
<keyword evidence="9" id="KW-1185">Reference proteome</keyword>
<evidence type="ECO:0000256" key="3">
    <source>
        <dbReference type="ARBA" id="ARBA00022896"/>
    </source>
</evidence>
<dbReference type="PROSITE" id="PS51471">
    <property type="entry name" value="FE2OG_OXY"/>
    <property type="match status" value="1"/>
</dbReference>
<evidence type="ECO:0000256" key="2">
    <source>
        <dbReference type="ARBA" id="ARBA00022723"/>
    </source>
</evidence>
<evidence type="ECO:0000256" key="1">
    <source>
        <dbReference type="ARBA" id="ARBA00001961"/>
    </source>
</evidence>
<dbReference type="OrthoDB" id="269774at2"/>
<dbReference type="AlphaFoldDB" id="A0A2V3VD61"/>
<dbReference type="Pfam" id="PF13640">
    <property type="entry name" value="2OG-FeII_Oxy_3"/>
    <property type="match status" value="1"/>
</dbReference>
<comment type="caution">
    <text evidence="8">The sequence shown here is derived from an EMBL/GenBank/DDBJ whole genome shotgun (WGS) entry which is preliminary data.</text>
</comment>
<protein>
    <submittedName>
        <fullName evidence="8">Prolyl 4-hydroxylase</fullName>
    </submittedName>
</protein>
<dbReference type="PANTHER" id="PTHR10869:SF246">
    <property type="entry name" value="TRANSMEMBRANE PROLYL 4-HYDROXYLASE"/>
    <property type="match status" value="1"/>
</dbReference>
<dbReference type="EMBL" id="QJJM01000003">
    <property type="protein sequence ID" value="PXW77995.1"/>
    <property type="molecule type" value="Genomic_DNA"/>
</dbReference>
<evidence type="ECO:0000313" key="9">
    <source>
        <dbReference type="Proteomes" id="UP000248014"/>
    </source>
</evidence>
<organism evidence="8 9">
    <name type="scientific">Blastomonas natatoria</name>
    <dbReference type="NCBI Taxonomy" id="34015"/>
    <lineage>
        <taxon>Bacteria</taxon>
        <taxon>Pseudomonadati</taxon>
        <taxon>Pseudomonadota</taxon>
        <taxon>Alphaproteobacteria</taxon>
        <taxon>Sphingomonadales</taxon>
        <taxon>Sphingomonadaceae</taxon>
        <taxon>Blastomonas</taxon>
    </lineage>
</organism>
<evidence type="ECO:0000313" key="8">
    <source>
        <dbReference type="EMBL" id="PXW77995.1"/>
    </source>
</evidence>
<sequence>MITELLHRRELAKIGRDVGERLDAHRRVQRISFDDVQVPMQIYCYQDFMTPAECGDMIRMIDADAIPSELYRAGTAADESDFRTSYSCNLDRWHPDVLRIDDRICGLTGIDSRRGETLQGQRYAVGQQFKAHHDYFHTDQPYWQKERNKGGQRSWTAMVFLNEPQSGGETEFPQLSFKMLPRTGMLLIWNNMGPDGKPNPHMLHSGNPVTAGTKYIITKWFRRGFWV</sequence>
<dbReference type="InterPro" id="IPR006620">
    <property type="entry name" value="Pro_4_hyd_alph"/>
</dbReference>